<dbReference type="InterPro" id="IPR046347">
    <property type="entry name" value="bZIP_sf"/>
</dbReference>
<comment type="subcellular location">
    <subcellularLocation>
        <location evidence="1">Nucleus</location>
    </subcellularLocation>
</comment>
<dbReference type="CDD" id="cd14707">
    <property type="entry name" value="bZIP_plant_BZIP46"/>
    <property type="match status" value="1"/>
</dbReference>
<dbReference type="GO" id="GO:0045893">
    <property type="term" value="P:positive regulation of DNA-templated transcription"/>
    <property type="evidence" value="ECO:0007669"/>
    <property type="project" value="InterPro"/>
</dbReference>
<dbReference type="Proteomes" id="UP000585474">
    <property type="component" value="Unassembled WGS sequence"/>
</dbReference>
<comment type="caution">
    <text evidence="7">The sequence shown here is derived from an EMBL/GenBank/DDBJ whole genome shotgun (WGS) entry which is preliminary data.</text>
</comment>
<feature type="coiled-coil region" evidence="4">
    <location>
        <begin position="236"/>
        <end position="263"/>
    </location>
</feature>
<protein>
    <submittedName>
        <fullName evidence="7">Basic-leucine zipper (BZIP) transcription factor family protein</fullName>
    </submittedName>
</protein>
<dbReference type="InterPro" id="IPR004827">
    <property type="entry name" value="bZIP"/>
</dbReference>
<feature type="compositionally biased region" description="Low complexity" evidence="5">
    <location>
        <begin position="22"/>
        <end position="32"/>
    </location>
</feature>
<dbReference type="InterPro" id="IPR043452">
    <property type="entry name" value="BZIP46-like"/>
</dbReference>
<dbReference type="EMBL" id="BJWL01000004">
    <property type="protein sequence ID" value="GFY85658.1"/>
    <property type="molecule type" value="Genomic_DNA"/>
</dbReference>
<keyword evidence="2" id="KW-0238">DNA-binding</keyword>
<organism evidence="7 8">
    <name type="scientific">Actinidia rufa</name>
    <dbReference type="NCBI Taxonomy" id="165716"/>
    <lineage>
        <taxon>Eukaryota</taxon>
        <taxon>Viridiplantae</taxon>
        <taxon>Streptophyta</taxon>
        <taxon>Embryophyta</taxon>
        <taxon>Tracheophyta</taxon>
        <taxon>Spermatophyta</taxon>
        <taxon>Magnoliopsida</taxon>
        <taxon>eudicotyledons</taxon>
        <taxon>Gunneridae</taxon>
        <taxon>Pentapetalae</taxon>
        <taxon>asterids</taxon>
        <taxon>Ericales</taxon>
        <taxon>Actinidiaceae</taxon>
        <taxon>Actinidia</taxon>
    </lineage>
</organism>
<accession>A0A7J0EGP5</accession>
<dbReference type="PANTHER" id="PTHR22952:SF184">
    <property type="entry name" value="G-BOX-BINDING FACTOR 4"/>
    <property type="match status" value="1"/>
</dbReference>
<evidence type="ECO:0000313" key="8">
    <source>
        <dbReference type="Proteomes" id="UP000585474"/>
    </source>
</evidence>
<dbReference type="PANTHER" id="PTHR22952">
    <property type="entry name" value="CAMP-RESPONSE ELEMENT BINDING PROTEIN-RELATED"/>
    <property type="match status" value="1"/>
</dbReference>
<name>A0A7J0EGP5_9ERIC</name>
<dbReference type="Pfam" id="PF00170">
    <property type="entry name" value="bZIP_1"/>
    <property type="match status" value="1"/>
</dbReference>
<evidence type="ECO:0000256" key="4">
    <source>
        <dbReference type="SAM" id="Coils"/>
    </source>
</evidence>
<keyword evidence="8" id="KW-1185">Reference proteome</keyword>
<proteinExistence type="predicted"/>
<gene>
    <name evidence="7" type="ORF">Acr_04g0003960</name>
</gene>
<dbReference type="GO" id="GO:0003677">
    <property type="term" value="F:DNA binding"/>
    <property type="evidence" value="ECO:0007669"/>
    <property type="project" value="UniProtKB-KW"/>
</dbReference>
<evidence type="ECO:0000256" key="3">
    <source>
        <dbReference type="ARBA" id="ARBA00023242"/>
    </source>
</evidence>
<dbReference type="GO" id="GO:0003700">
    <property type="term" value="F:DNA-binding transcription factor activity"/>
    <property type="evidence" value="ECO:0007669"/>
    <property type="project" value="InterPro"/>
</dbReference>
<dbReference type="SUPFAM" id="SSF57959">
    <property type="entry name" value="Leucine zipper domain"/>
    <property type="match status" value="1"/>
</dbReference>
<dbReference type="PROSITE" id="PS50217">
    <property type="entry name" value="BZIP"/>
    <property type="match status" value="1"/>
</dbReference>
<feature type="region of interest" description="Disordered" evidence="5">
    <location>
        <begin position="1"/>
        <end position="51"/>
    </location>
</feature>
<keyword evidence="4" id="KW-0175">Coiled coil</keyword>
<evidence type="ECO:0000256" key="2">
    <source>
        <dbReference type="ARBA" id="ARBA00023125"/>
    </source>
</evidence>
<dbReference type="SMART" id="SM00338">
    <property type="entry name" value="BRLZ"/>
    <property type="match status" value="1"/>
</dbReference>
<evidence type="ECO:0000256" key="5">
    <source>
        <dbReference type="SAM" id="MobiDB-lite"/>
    </source>
</evidence>
<feature type="domain" description="BZIP" evidence="6">
    <location>
        <begin position="215"/>
        <end position="260"/>
    </location>
</feature>
<dbReference type="PROSITE" id="PS00036">
    <property type="entry name" value="BZIP_BASIC"/>
    <property type="match status" value="1"/>
</dbReference>
<dbReference type="GO" id="GO:0005634">
    <property type="term" value="C:nucleus"/>
    <property type="evidence" value="ECO:0007669"/>
    <property type="project" value="UniProtKB-SubCell"/>
</dbReference>
<dbReference type="OrthoDB" id="644067at2759"/>
<reference evidence="7 8" key="1">
    <citation type="submission" date="2019-07" db="EMBL/GenBank/DDBJ databases">
        <title>De Novo Assembly of kiwifruit Actinidia rufa.</title>
        <authorList>
            <person name="Sugita-Konishi S."/>
            <person name="Sato K."/>
            <person name="Mori E."/>
            <person name="Abe Y."/>
            <person name="Kisaki G."/>
            <person name="Hamano K."/>
            <person name="Suezawa K."/>
            <person name="Otani M."/>
            <person name="Fukuda T."/>
            <person name="Manabe T."/>
            <person name="Gomi K."/>
            <person name="Tabuchi M."/>
            <person name="Akimitsu K."/>
            <person name="Kataoka I."/>
        </authorList>
    </citation>
    <scope>NUCLEOTIDE SEQUENCE [LARGE SCALE GENOMIC DNA]</scope>
    <source>
        <strain evidence="8">cv. Fuchu</strain>
    </source>
</reference>
<dbReference type="Gene3D" id="1.20.5.170">
    <property type="match status" value="1"/>
</dbReference>
<sequence length="286" mass="31440">MASSKVASSSASRNSDLRRRSSSSASTKSSISELHSHNNNRNRIKNDGDLGSMTVDGLLKNAYGDNREDESTLLNAEITLLDAAGAVTAISDSDGGTAAIRRQESCVSNNKTVDDVWREIVAGRRECKQEAEEEMMTLEDFLAKAGAAEEEEEAAVKVEVAEGLSGGVFTFDPMAMSPFPSERVVDGVVGFGNGVEVVGRKGKRRAALEPLDKAAQQRQRRMIKNRESAARSRERKQAYQVELESLAVKLEEENERLLKEKVKSVVVNFCRIVFACYVLQSWFLNN</sequence>
<evidence type="ECO:0000259" key="6">
    <source>
        <dbReference type="PROSITE" id="PS50217"/>
    </source>
</evidence>
<evidence type="ECO:0000256" key="1">
    <source>
        <dbReference type="ARBA" id="ARBA00004123"/>
    </source>
</evidence>
<dbReference type="FunFam" id="1.20.5.170:FF:000036">
    <property type="entry name" value="ABSCISIC ACID-INSENSITIVE 5-like protein 2"/>
    <property type="match status" value="1"/>
</dbReference>
<feature type="compositionally biased region" description="Low complexity" evidence="5">
    <location>
        <begin position="1"/>
        <end position="14"/>
    </location>
</feature>
<evidence type="ECO:0000313" key="7">
    <source>
        <dbReference type="EMBL" id="GFY85658.1"/>
    </source>
</evidence>
<keyword evidence="3" id="KW-0539">Nucleus</keyword>
<dbReference type="AlphaFoldDB" id="A0A7J0EGP5"/>